<dbReference type="AlphaFoldDB" id="A0A2S4JK00"/>
<feature type="compositionally biased region" description="Basic and acidic residues" evidence="1">
    <location>
        <begin position="1"/>
        <end position="11"/>
    </location>
</feature>
<feature type="region of interest" description="Disordered" evidence="1">
    <location>
        <begin position="258"/>
        <end position="327"/>
    </location>
</feature>
<proteinExistence type="predicted"/>
<name>A0A2S4JK00_9SPIO</name>
<dbReference type="RefSeq" id="WP_103680604.1">
    <property type="nucleotide sequence ID" value="NZ_LPWH01000087.1"/>
</dbReference>
<reference evidence="3" key="1">
    <citation type="submission" date="2015-12" db="EMBL/GenBank/DDBJ databases">
        <authorList>
            <person name="Lodha T.D."/>
            <person name="Chintalapati S."/>
            <person name="Chintalapati V.R."/>
            <person name="Sravanthi T."/>
        </authorList>
    </citation>
    <scope>NUCLEOTIDE SEQUENCE [LARGE SCALE GENOMIC DNA]</scope>
    <source>
        <strain evidence="3">JC133</strain>
    </source>
</reference>
<dbReference type="NCBIfam" id="TIGR01784">
    <property type="entry name" value="T_den_put_tspse"/>
    <property type="match status" value="1"/>
</dbReference>
<evidence type="ECO:0000256" key="1">
    <source>
        <dbReference type="SAM" id="MobiDB-lite"/>
    </source>
</evidence>
<feature type="compositionally biased region" description="Basic and acidic residues" evidence="1">
    <location>
        <begin position="258"/>
        <end position="301"/>
    </location>
</feature>
<evidence type="ECO:0000313" key="2">
    <source>
        <dbReference type="EMBL" id="POQ99862.1"/>
    </source>
</evidence>
<dbReference type="Proteomes" id="UP000237350">
    <property type="component" value="Unassembled WGS sequence"/>
</dbReference>
<keyword evidence="3" id="KW-1185">Reference proteome</keyword>
<evidence type="ECO:0008006" key="4">
    <source>
        <dbReference type="Google" id="ProtNLM"/>
    </source>
</evidence>
<dbReference type="PANTHER" id="PTHR41317">
    <property type="entry name" value="PD-(D_E)XK NUCLEASE FAMILY TRANSPOSASE"/>
    <property type="match status" value="1"/>
</dbReference>
<dbReference type="EMBL" id="LPWH01000087">
    <property type="protein sequence ID" value="POQ99862.1"/>
    <property type="molecule type" value="Genomic_DNA"/>
</dbReference>
<accession>A0A2S4JK00</accession>
<dbReference type="OrthoDB" id="9803508at2"/>
<comment type="caution">
    <text evidence="2">The sequence shown here is derived from an EMBL/GenBank/DDBJ whole genome shotgun (WGS) entry which is preliminary data.</text>
</comment>
<protein>
    <recommendedName>
        <fullName evidence="4">Rpn family recombination-promoting nuclease/putative transposase</fullName>
    </recommendedName>
</protein>
<feature type="region of interest" description="Disordered" evidence="1">
    <location>
        <begin position="1"/>
        <end position="21"/>
    </location>
</feature>
<dbReference type="PANTHER" id="PTHR41317:SF1">
    <property type="entry name" value="PD-(D_E)XK NUCLEASE FAMILY TRANSPOSASE"/>
    <property type="match status" value="1"/>
</dbReference>
<dbReference type="Pfam" id="PF12784">
    <property type="entry name" value="PDDEXK_2"/>
    <property type="match status" value="1"/>
</dbReference>
<dbReference type="InterPro" id="IPR010106">
    <property type="entry name" value="RpnA"/>
</dbReference>
<evidence type="ECO:0000313" key="3">
    <source>
        <dbReference type="Proteomes" id="UP000237350"/>
    </source>
</evidence>
<gene>
    <name evidence="2" type="ORF">AU468_09975</name>
</gene>
<sequence length="327" mass="37239">MSTPDTPDRAARQPGTPRPAVPLTSDFVFKYVFGADQGTEGLRGLLSAIQEDAGCPALASVQVTNPFNLKESEDDKLSVVDVRATDIRGTTFTVEAQATYHAAFPSRALYYWARAYGKQLQESEFYSRLQPVVGVNLLDFLLFPRSAGAPMHTSFRPACREAPHLDPLGDLMIHFIELPRFDPPDRLPSTAFGRWMYYIRYRSKEDAMEDPIMKAILEDTSEIREAEKRYQAFLADEELQDRLEARDKFRRTHLQLLHDAEQKGKAEGKEEGLQQGREEGREQGIEQGREEERAKRFESARRMKAAGLPPEDIARFTDLPEEEIREL</sequence>
<organism evidence="2 3">
    <name type="scientific">Alkalispirochaeta sphaeroplastigenens</name>
    <dbReference type="NCBI Taxonomy" id="1187066"/>
    <lineage>
        <taxon>Bacteria</taxon>
        <taxon>Pseudomonadati</taxon>
        <taxon>Spirochaetota</taxon>
        <taxon>Spirochaetia</taxon>
        <taxon>Spirochaetales</taxon>
        <taxon>Spirochaetaceae</taxon>
        <taxon>Alkalispirochaeta</taxon>
    </lineage>
</organism>